<name>A0A1M6UJ31_XYLRU</name>
<reference evidence="2 3" key="1">
    <citation type="submission" date="2016-11" db="EMBL/GenBank/DDBJ databases">
        <authorList>
            <person name="Jaros S."/>
            <person name="Januszkiewicz K."/>
            <person name="Wedrychowicz H."/>
        </authorList>
    </citation>
    <scope>NUCLEOTIDE SEQUENCE [LARGE SCALE GENOMIC DNA]</scope>
    <source>
        <strain evidence="2 3">KHT3</strain>
    </source>
</reference>
<evidence type="ECO:0000256" key="1">
    <source>
        <dbReference type="SAM" id="SignalP"/>
    </source>
</evidence>
<sequence>MIKNNIYKLSQLVLMTCILFLMTSCRETFENLFPSDIADGEEVMFTTSLPSAPSTRATQEEYETQMAAYKTVNEAYEFTIDMFEENVADPIGSGIYRPASKVTKDEEGNITKVEYDEVGTLVSVTNKALYWSSTVVPYAFEATAGSKTLSENQSTKENWLQQDRLKGYGYIQMWDNDNNSPIDNLDTLNYHTAKQWKKLNSQASLVSDDTDYKKIPLYLQHQRSLITIILKAGEGVSREALAFNVAENDLSAKIYSYSANNLEITPLARETLIDYETDKNGAAASGVSSTRYDAIVEPYDYSANPSTDLITRISISGQHYSFYAQNDYNFDTNKDNYKLEAGKHLIITVTLSRDSRKVMMTAYIEDWTEEVTNTICDDYGNAGEPIKIKNRDELIAFLKDENKNKAGNIALVTQNINLEEISETNTGTWDAYNTYGLNCTLSLGGNTIISNHRFLESLGNAASLQNGTIQIGGTVDAAIANTNHGAIDDVKITAESAAAHATVAGAVISNTGTISRCHSSLKVANTTTTEIIGGIAATSLSDGNAAVIDACTVTNRVCGGAIGGGIVGQANGYVTNNTFEYGITLLQDSITHKNIVGEVNSNHSFKAENNAWPTYHTNGSLKNATAGTNLYHGIIDSDEELRASVGTTYNKDDKRYRLAQDITVNSTVGSVAYNLDGNNKTITTKAMIFDAVTGQVHDLTVYVTGNLETTQDAATATDAIAPLAFEVHGEKAEISHIKVKMADGTVIKTSNPAGVVVWAYNGATVSNCEAKVNLYANVSSSVTQGRKFAGGIVSTVSKGTVTQCILHSGSTLNGTASSLIYYGGIVGGIEKKNDSNDTPALTITDCTSFLTVTKDEKHGGILGNSLLGTSETATKDCQGNWWPSDCNGVGTYVGSVEATIGKRNAVTPTEKDF</sequence>
<dbReference type="PROSITE" id="PS51257">
    <property type="entry name" value="PROKAR_LIPOPROTEIN"/>
    <property type="match status" value="1"/>
</dbReference>
<gene>
    <name evidence="2" type="ORF">SAMN05216463_109104</name>
</gene>
<dbReference type="AlphaFoldDB" id="A0A1M6UJ31"/>
<dbReference type="OrthoDB" id="1059446at2"/>
<evidence type="ECO:0000313" key="2">
    <source>
        <dbReference type="EMBL" id="SHK69244.1"/>
    </source>
</evidence>
<feature type="chain" id="PRO_5013291433" description="The GLUG motif-containing protein" evidence="1">
    <location>
        <begin position="27"/>
        <end position="913"/>
    </location>
</feature>
<feature type="signal peptide" evidence="1">
    <location>
        <begin position="1"/>
        <end position="26"/>
    </location>
</feature>
<proteinExistence type="predicted"/>
<dbReference type="Gene3D" id="2.160.20.110">
    <property type="match status" value="2"/>
</dbReference>
<keyword evidence="1" id="KW-0732">Signal</keyword>
<evidence type="ECO:0000313" key="3">
    <source>
        <dbReference type="Proteomes" id="UP000184130"/>
    </source>
</evidence>
<evidence type="ECO:0008006" key="4">
    <source>
        <dbReference type="Google" id="ProtNLM"/>
    </source>
</evidence>
<dbReference type="EMBL" id="FRBD01000009">
    <property type="protein sequence ID" value="SHK69244.1"/>
    <property type="molecule type" value="Genomic_DNA"/>
</dbReference>
<protein>
    <recommendedName>
        <fullName evidence="4">The GLUG motif-containing protein</fullName>
    </recommendedName>
</protein>
<accession>A0A1M6UJ31</accession>
<dbReference type="RefSeq" id="WP_073207673.1">
    <property type="nucleotide sequence ID" value="NZ_FRBD01000009.1"/>
</dbReference>
<dbReference type="Proteomes" id="UP000184130">
    <property type="component" value="Unassembled WGS sequence"/>
</dbReference>
<organism evidence="2 3">
    <name type="scientific">Xylanibacter ruminicola</name>
    <name type="common">Prevotella ruminicola</name>
    <dbReference type="NCBI Taxonomy" id="839"/>
    <lineage>
        <taxon>Bacteria</taxon>
        <taxon>Pseudomonadati</taxon>
        <taxon>Bacteroidota</taxon>
        <taxon>Bacteroidia</taxon>
        <taxon>Bacteroidales</taxon>
        <taxon>Prevotellaceae</taxon>
        <taxon>Xylanibacter</taxon>
    </lineage>
</organism>